<feature type="compositionally biased region" description="Basic and acidic residues" evidence="1">
    <location>
        <begin position="84"/>
        <end position="130"/>
    </location>
</feature>
<feature type="region of interest" description="Disordered" evidence="1">
    <location>
        <begin position="1104"/>
        <end position="1202"/>
    </location>
</feature>
<dbReference type="EMBL" id="CAMGYJ010000007">
    <property type="protein sequence ID" value="CAI0449930.1"/>
    <property type="molecule type" value="Genomic_DNA"/>
</dbReference>
<feature type="region of interest" description="Disordered" evidence="1">
    <location>
        <begin position="991"/>
        <end position="1012"/>
    </location>
</feature>
<feature type="compositionally biased region" description="Basic and acidic residues" evidence="1">
    <location>
        <begin position="507"/>
        <end position="525"/>
    </location>
</feature>
<feature type="compositionally biased region" description="Basic residues" evidence="1">
    <location>
        <begin position="863"/>
        <end position="872"/>
    </location>
</feature>
<accession>A0AAV0MUP6</accession>
<gene>
    <name evidence="2" type="ORF">LITE_LOCUS30342</name>
</gene>
<feature type="compositionally biased region" description="Basic and acidic residues" evidence="1">
    <location>
        <begin position="148"/>
        <end position="229"/>
    </location>
</feature>
<feature type="compositionally biased region" description="Basic and acidic residues" evidence="1">
    <location>
        <begin position="586"/>
        <end position="603"/>
    </location>
</feature>
<evidence type="ECO:0000256" key="1">
    <source>
        <dbReference type="SAM" id="MobiDB-lite"/>
    </source>
</evidence>
<keyword evidence="3" id="KW-1185">Reference proteome</keyword>
<dbReference type="PANTHER" id="PTHR34837">
    <property type="entry name" value="OS05G0595500 PROTEIN"/>
    <property type="match status" value="1"/>
</dbReference>
<comment type="caution">
    <text evidence="2">The sequence shown here is derived from an EMBL/GenBank/DDBJ whole genome shotgun (WGS) entry which is preliminary data.</text>
</comment>
<feature type="region of interest" description="Disordered" evidence="1">
    <location>
        <begin position="835"/>
        <end position="883"/>
    </location>
</feature>
<feature type="compositionally biased region" description="Polar residues" evidence="1">
    <location>
        <begin position="604"/>
        <end position="613"/>
    </location>
</feature>
<feature type="compositionally biased region" description="Basic and acidic residues" evidence="1">
    <location>
        <begin position="13"/>
        <end position="62"/>
    </location>
</feature>
<organism evidence="2 3">
    <name type="scientific">Linum tenue</name>
    <dbReference type="NCBI Taxonomy" id="586396"/>
    <lineage>
        <taxon>Eukaryota</taxon>
        <taxon>Viridiplantae</taxon>
        <taxon>Streptophyta</taxon>
        <taxon>Embryophyta</taxon>
        <taxon>Tracheophyta</taxon>
        <taxon>Spermatophyta</taxon>
        <taxon>Magnoliopsida</taxon>
        <taxon>eudicotyledons</taxon>
        <taxon>Gunneridae</taxon>
        <taxon>Pentapetalae</taxon>
        <taxon>rosids</taxon>
        <taxon>fabids</taxon>
        <taxon>Malpighiales</taxon>
        <taxon>Linaceae</taxon>
        <taxon>Linum</taxon>
    </lineage>
</organism>
<feature type="compositionally biased region" description="Basic and acidic residues" evidence="1">
    <location>
        <begin position="304"/>
        <end position="411"/>
    </location>
</feature>
<dbReference type="PANTHER" id="PTHR34837:SF1">
    <property type="entry name" value="LOW PROTEIN: ZINC FINGER CCCH DOMAIN PROTEIN"/>
    <property type="match status" value="1"/>
</dbReference>
<sequence length="1251" mass="139397">MPRSSRHKSSKHSSKDAKERDYSDSEKDASLKERKSKEESGSSRVLKESGEKRKLDSKENKDGVGSGNGEYVEEYSSSSKRRKDRVEDGGSDRWNGGEDGKGDVCKKSKEKLSESKSSKRREGSLKRDDNVGNGGGENEEVVGRRSSGKSEGKHKESSSRKDGADRDKDRERDKDRDRERDRERKGKESRSEKLIDGEDLRSGKQVFEKTVLKAPDTLHDPEPENIPEKRPRRKRDGSGDGDKYQDDVTKDARYRDKNHEGETRHRDEKQRDERPPRDHINSRSSDKHSRDEQDGTGSRHKKSKTQDIEFDRDRDSDYDRDCEHDIGRDRGYERGRESDRHRERVRDRENDRDHDWEWERDRERDKDRERERDRDRDRDYDSFYVDDRRDRNRESRSRKRSPDDLDDDVKLRSSRGSYTDVDNKFPSGSRIEGDADRGRSQSRQSHHENNFSGSRRRASPVISSQGAADEYRFAKAEDVRYRDDGPEQRPRTNNSRDASLFSGGSDRSSKLRSSEKPMKMDDAHSADLPLERTTSSKASPMGLVERSPTSNSLERRYMGRNNVRRSLEIDESGRRNSGSMGARDVPSIEERSVRDLPMEKEDSSLNGSSFYNRSSQPNSLLNPPPSSIRGGVNSPSFLGSFDDDGRLSTSSGRYKRTGDLNMGRGQVNAWRGAPNWPSPLPNGFIPFQHGPHHGGFPPMLSPFPNPSLFVRPSMELSHSGIPYHITDADRFSGHLRPLGWQNMMDGSGSSHLHGWDGSSNGIFRDDGHMFGGPEWNQNRHAMNGHGWDSSSDIWKGQNGDITTDLTSKSLKEDNKVQAPVDDNSVVLAAGQKLMNETSEDGSKAKAVESKPPADLAVKESSKSHLKTTSHHRIAADPPKTSSEDHFSNFINAYLSKVDISSELTSSDLYSRCMELLKVEVNASVDEDADVLINLKDGARAVPKNSSVFFSNALFPASSDSIFKRALGIYTKQRATGMPCIQGGIIDVIQASSEPKEEQQQHSITHKDGEKAEEPLTSNLDIEMADAPPALNVEQKVPVDDISLVSTEVAKIEEIIATTPSEEAVPVCADTTARNLETVDEETPRSDVEGNIPSECLVGLKVDEEERSSDAPMYEDSVPDNPPRRGSLLPTDGQEEGDEGNSGSTDKNVEEEKMEVRDAECSAGGGSLVLVEDDDGCSSRATEGLMPGGTNESDESLGGSISTSGQLQLTGKVSVQLHTCTGIRESGPPCPGLEIEGPMGQVLKLRGPLARS</sequence>
<feature type="compositionally biased region" description="Basic and acidic residues" evidence="1">
    <location>
        <begin position="236"/>
        <end position="293"/>
    </location>
</feature>
<feature type="compositionally biased region" description="Basic and acidic residues" evidence="1">
    <location>
        <begin position="565"/>
        <end position="574"/>
    </location>
</feature>
<reference evidence="2" key="1">
    <citation type="submission" date="2022-08" db="EMBL/GenBank/DDBJ databases">
        <authorList>
            <person name="Gutierrez-Valencia J."/>
        </authorList>
    </citation>
    <scope>NUCLEOTIDE SEQUENCE</scope>
</reference>
<evidence type="ECO:0000313" key="3">
    <source>
        <dbReference type="Proteomes" id="UP001154282"/>
    </source>
</evidence>
<proteinExistence type="predicted"/>
<dbReference type="Proteomes" id="UP001154282">
    <property type="component" value="Unassembled WGS sequence"/>
</dbReference>
<feature type="compositionally biased region" description="Basic and acidic residues" evidence="1">
    <location>
        <begin position="1146"/>
        <end position="1159"/>
    </location>
</feature>
<feature type="compositionally biased region" description="Basic residues" evidence="1">
    <location>
        <begin position="1"/>
        <end position="12"/>
    </location>
</feature>
<evidence type="ECO:0000313" key="2">
    <source>
        <dbReference type="EMBL" id="CAI0449930.1"/>
    </source>
</evidence>
<feature type="region of interest" description="Disordered" evidence="1">
    <location>
        <begin position="1"/>
        <end position="660"/>
    </location>
</feature>
<feature type="compositionally biased region" description="Basic and acidic residues" evidence="1">
    <location>
        <begin position="431"/>
        <end position="449"/>
    </location>
</feature>
<protein>
    <submittedName>
        <fullName evidence="2">Uncharacterized protein</fullName>
    </submittedName>
</protein>
<name>A0AAV0MUP6_9ROSI</name>
<feature type="compositionally biased region" description="Basic and acidic residues" evidence="1">
    <location>
        <begin position="469"/>
        <end position="490"/>
    </location>
</feature>
<feature type="compositionally biased region" description="Basic and acidic residues" evidence="1">
    <location>
        <begin position="993"/>
        <end position="1012"/>
    </location>
</feature>
<dbReference type="AlphaFoldDB" id="A0AAV0MUP6"/>